<reference evidence="1 2" key="1">
    <citation type="submission" date="2019-10" db="EMBL/GenBank/DDBJ databases">
        <title>Bifidobacterium from non-human primates.</title>
        <authorList>
            <person name="Modesto M."/>
        </authorList>
    </citation>
    <scope>NUCLEOTIDE SEQUENCE [LARGE SCALE GENOMIC DNA]</scope>
    <source>
        <strain evidence="1 2">SMA15</strain>
    </source>
</reference>
<comment type="caution">
    <text evidence="1">The sequence shown here is derived from an EMBL/GenBank/DDBJ whole genome shotgun (WGS) entry which is preliminary data.</text>
</comment>
<protein>
    <submittedName>
        <fullName evidence="1">Uncharacterized protein</fullName>
    </submittedName>
</protein>
<dbReference type="RefSeq" id="WP_163197207.1">
    <property type="nucleotide sequence ID" value="NZ_WHZV01000005.1"/>
</dbReference>
<evidence type="ECO:0000313" key="2">
    <source>
        <dbReference type="Proteomes" id="UP000483293"/>
    </source>
</evidence>
<dbReference type="EMBL" id="WHZV01000005">
    <property type="protein sequence ID" value="NEG55468.1"/>
    <property type="molecule type" value="Genomic_DNA"/>
</dbReference>
<dbReference type="Proteomes" id="UP000483293">
    <property type="component" value="Unassembled WGS sequence"/>
</dbReference>
<name>A0A6L9SSH8_9BIFI</name>
<dbReference type="AlphaFoldDB" id="A0A6L9SSH8"/>
<accession>A0A6L9SSH8</accession>
<evidence type="ECO:0000313" key="1">
    <source>
        <dbReference type="EMBL" id="NEG55468.1"/>
    </source>
</evidence>
<sequence>MSEPVIHDLAVRDQLDAMGLTRLYLDNIQWKTRDFNPVIQPEVTPVTDSLLLTRDVILYHCGPPTQPDWNLKAWIWRYTLHLTVLGRDPERVFRLCAYLNRCIAMWPHLPGTDLGKIGRLVDNPGFESGSTGDMTSSKSVVAWHSTKLIQAASPR</sequence>
<organism evidence="1 2">
    <name type="scientific">Bifidobacterium platyrrhinorum</name>
    <dbReference type="NCBI Taxonomy" id="2661628"/>
    <lineage>
        <taxon>Bacteria</taxon>
        <taxon>Bacillati</taxon>
        <taxon>Actinomycetota</taxon>
        <taxon>Actinomycetes</taxon>
        <taxon>Bifidobacteriales</taxon>
        <taxon>Bifidobacteriaceae</taxon>
        <taxon>Bifidobacterium</taxon>
    </lineage>
</organism>
<proteinExistence type="predicted"/>
<keyword evidence="2" id="KW-1185">Reference proteome</keyword>
<gene>
    <name evidence="1" type="ORF">GFD21_06780</name>
</gene>